<dbReference type="EMBL" id="CSAE01000002">
    <property type="protein sequence ID" value="COU91301.1"/>
    <property type="molecule type" value="Genomic_DNA"/>
</dbReference>
<dbReference type="Proteomes" id="UP000046947">
    <property type="component" value="Unassembled WGS sequence"/>
</dbReference>
<reference evidence="2" key="2">
    <citation type="submission" date="2015-03" db="EMBL/GenBank/DDBJ databases">
        <authorList>
            <person name="Murphy D."/>
        </authorList>
    </citation>
    <scope>NUCLEOTIDE SEQUENCE [LARGE SCALE GENOMIC DNA]</scope>
    <source>
        <strain evidence="2">K00500041</strain>
    </source>
</reference>
<evidence type="ECO:0000313" key="6">
    <source>
        <dbReference type="Proteomes" id="UP000046947"/>
    </source>
</evidence>
<accession>A0A0U0RCM5</accession>
<protein>
    <submittedName>
        <fullName evidence="2">Uncharacterized protein</fullName>
    </submittedName>
</protein>
<evidence type="ECO:0000313" key="5">
    <source>
        <dbReference type="Proteomes" id="UP000044938"/>
    </source>
</evidence>
<proteinExistence type="predicted"/>
<sequence>MGDIGCRVNQCQPERLGERCGGSRRQFLVQIGNGVRDDTSIGHRIAGARGRLRPVGVDLKSPVGQPAEITGVHEKLVAPRHLDPVSGTHVAGMSEQHLWRQDTLGEHAAGPVQVREDGIKQARSLHQAGLQHFPIGRGNHQRQRVQAPRPRFQIMVAGQRVPVCIDCGVGDAVVVDQAVHHRAQPVQPRLATFGDRVGELGPGRSHVAVVVDEFVIAGSRAVPQVEQCFLGTRGAVSGQQAVDVVAVGSGRS</sequence>
<dbReference type="Proteomes" id="UP000038802">
    <property type="component" value="Unassembled WGS sequence"/>
</dbReference>
<evidence type="ECO:0000313" key="3">
    <source>
        <dbReference type="EMBL" id="COW94540.1"/>
    </source>
</evidence>
<evidence type="ECO:0000313" key="2">
    <source>
        <dbReference type="EMBL" id="COU91301.1"/>
    </source>
</evidence>
<evidence type="ECO:0000313" key="4">
    <source>
        <dbReference type="Proteomes" id="UP000038802"/>
    </source>
</evidence>
<reference evidence="4 5" key="1">
    <citation type="submission" date="2015-03" db="EMBL/GenBank/DDBJ databases">
        <authorList>
            <consortium name="Pathogen Informatics"/>
        </authorList>
    </citation>
    <scope>NUCLEOTIDE SEQUENCE [LARGE SCALE GENOMIC DNA]</scope>
    <source>
        <strain evidence="1 6">H09601792</strain>
        <strain evidence="4">K00500041</strain>
        <strain evidence="3 5">M09401471</strain>
    </source>
</reference>
<organism evidence="2 4">
    <name type="scientific">Mycobacterium tuberculosis</name>
    <dbReference type="NCBI Taxonomy" id="1773"/>
    <lineage>
        <taxon>Bacteria</taxon>
        <taxon>Bacillati</taxon>
        <taxon>Actinomycetota</taxon>
        <taxon>Actinomycetes</taxon>
        <taxon>Mycobacteriales</taxon>
        <taxon>Mycobacteriaceae</taxon>
        <taxon>Mycobacterium</taxon>
        <taxon>Mycobacterium tuberculosis complex</taxon>
    </lineage>
</organism>
<dbReference type="AlphaFoldDB" id="A0A0U0RCM5"/>
<dbReference type="Proteomes" id="UP000044938">
    <property type="component" value="Unassembled WGS sequence"/>
</dbReference>
<dbReference type="EMBL" id="CFOH01000062">
    <property type="protein sequence ID" value="CFE47145.1"/>
    <property type="molecule type" value="Genomic_DNA"/>
</dbReference>
<dbReference type="EMBL" id="CSAJ01000601">
    <property type="protein sequence ID" value="COW94540.1"/>
    <property type="molecule type" value="Genomic_DNA"/>
</dbReference>
<evidence type="ECO:0000313" key="1">
    <source>
        <dbReference type="EMBL" id="CFE47145.1"/>
    </source>
</evidence>
<gene>
    <name evidence="1" type="ORF">ERS007688_00646</name>
    <name evidence="2" type="ORF">ERS007703_00045</name>
    <name evidence="3" type="ORF">ERS007720_03609</name>
</gene>
<name>A0A0U0RCM5_MYCTX</name>